<evidence type="ECO:0000256" key="1">
    <source>
        <dbReference type="SAM" id="MobiDB-lite"/>
    </source>
</evidence>
<feature type="domain" description="YdbS-like PH" evidence="3">
    <location>
        <begin position="421"/>
        <end position="491"/>
    </location>
</feature>
<dbReference type="PANTHER" id="PTHR34473:SF2">
    <property type="entry name" value="UPF0699 TRANSMEMBRANE PROTEIN YDBT"/>
    <property type="match status" value="1"/>
</dbReference>
<keyword evidence="2" id="KW-1133">Transmembrane helix</keyword>
<dbReference type="Pfam" id="PF03703">
    <property type="entry name" value="bPH_2"/>
    <property type="match status" value="2"/>
</dbReference>
<feature type="transmembrane region" description="Helical" evidence="2">
    <location>
        <begin position="403"/>
        <end position="422"/>
    </location>
</feature>
<feature type="transmembrane region" description="Helical" evidence="2">
    <location>
        <begin position="21"/>
        <end position="45"/>
    </location>
</feature>
<feature type="transmembrane region" description="Helical" evidence="2">
    <location>
        <begin position="375"/>
        <end position="397"/>
    </location>
</feature>
<gene>
    <name evidence="4" type="ORF">QTP81_04400</name>
</gene>
<keyword evidence="5" id="KW-1185">Reference proteome</keyword>
<dbReference type="RefSeq" id="WP_289364002.1">
    <property type="nucleotide sequence ID" value="NZ_JAUCBP010000006.1"/>
</dbReference>
<keyword evidence="2" id="KW-0472">Membrane</keyword>
<evidence type="ECO:0000256" key="2">
    <source>
        <dbReference type="SAM" id="Phobius"/>
    </source>
</evidence>
<feature type="region of interest" description="Disordered" evidence="1">
    <location>
        <begin position="159"/>
        <end position="180"/>
    </location>
</feature>
<feature type="domain" description="YdbS-like PH" evidence="3">
    <location>
        <begin position="79"/>
        <end position="156"/>
    </location>
</feature>
<dbReference type="PANTHER" id="PTHR34473">
    <property type="entry name" value="UPF0699 TRANSMEMBRANE PROTEIN YDBS"/>
    <property type="match status" value="1"/>
</dbReference>
<protein>
    <submittedName>
        <fullName evidence="4">PH domain-containing protein</fullName>
    </submittedName>
</protein>
<proteinExistence type="predicted"/>
<dbReference type="InterPro" id="IPR005182">
    <property type="entry name" value="YdbS-like_PH"/>
</dbReference>
<feature type="transmembrane region" description="Helical" evidence="2">
    <location>
        <begin position="240"/>
        <end position="273"/>
    </location>
</feature>
<evidence type="ECO:0000259" key="3">
    <source>
        <dbReference type="Pfam" id="PF03703"/>
    </source>
</evidence>
<dbReference type="InterPro" id="IPR014529">
    <property type="entry name" value="UCP026631"/>
</dbReference>
<organism evidence="4 5">
    <name type="scientific">Alteromonas arenosi</name>
    <dbReference type="NCBI Taxonomy" id="3055817"/>
    <lineage>
        <taxon>Bacteria</taxon>
        <taxon>Pseudomonadati</taxon>
        <taxon>Pseudomonadota</taxon>
        <taxon>Gammaproteobacteria</taxon>
        <taxon>Alteromonadales</taxon>
        <taxon>Alteromonadaceae</taxon>
        <taxon>Alteromonas/Salinimonas group</taxon>
        <taxon>Alteromonas</taxon>
    </lineage>
</organism>
<accession>A0ABT7SUG6</accession>
<reference evidence="4 5" key="1">
    <citation type="submission" date="2023-06" db="EMBL/GenBank/DDBJ databases">
        <title>Alteromonas sp. ASW11-36 isolated from intertidal sand.</title>
        <authorList>
            <person name="Li Y."/>
        </authorList>
    </citation>
    <scope>NUCLEOTIDE SEQUENCE [LARGE SCALE GENOMIC DNA]</scope>
    <source>
        <strain evidence="4 5">ASW11-36</strain>
    </source>
</reference>
<feature type="transmembrane region" description="Helical" evidence="2">
    <location>
        <begin position="57"/>
        <end position="80"/>
    </location>
</feature>
<dbReference type="Proteomes" id="UP001234343">
    <property type="component" value="Unassembled WGS sequence"/>
</dbReference>
<dbReference type="PIRSF" id="PIRSF026631">
    <property type="entry name" value="UCP026631"/>
    <property type="match status" value="1"/>
</dbReference>
<feature type="transmembrane region" description="Helical" evidence="2">
    <location>
        <begin position="202"/>
        <end position="220"/>
    </location>
</feature>
<sequence>MMNSSDLQQPMGSWQRVHPVALIYFAVQFLKGLVSQLFVLVPIFIGLRSALDSNPAAIIGIMIGASVLMIAYAIAAFLAFQFRVNQDSVEIHKGVFKRLKLNLPFDKIQDVKLEQPIYYRWHNTRVVMLDTAGSAKQEAIIVALPEGTTNALRDQIQQQKNQQQTSTVPSSDSQLEDNEQGEVLNRRSIGDLIIHGITNNRVWIILGAFSPFIDDAIRYLDNYLADSDLIAMYSIEQQGLVLYLTFVLSTVLLIFLFITLLSVVGAIITFYDYRLVKLEGRLRRLSGLLTKYQVSINISRIQHVEYNQDWLDGLFGRINLVYKQISHTSQRAVNDQSSLMVPSVTAQQSVLLGQAAFSHNNPFEQSYQRISKRFIIKYSALLTLPFTVAIVTVVFLSDVSAMQYLWLFAPVVLQGLIVLRWFRWGVYHDQTHLYVRKGFFGVDRLVCPLCKLQQSDYAQSLFQRRVGLANIKLGLASSVMTVPMIKQTTALNIINRALYNTEFSQQNWM</sequence>
<comment type="caution">
    <text evidence="4">The sequence shown here is derived from an EMBL/GenBank/DDBJ whole genome shotgun (WGS) entry which is preliminary data.</text>
</comment>
<evidence type="ECO:0000313" key="4">
    <source>
        <dbReference type="EMBL" id="MDM7859840.1"/>
    </source>
</evidence>
<keyword evidence="2" id="KW-0812">Transmembrane</keyword>
<evidence type="ECO:0000313" key="5">
    <source>
        <dbReference type="Proteomes" id="UP001234343"/>
    </source>
</evidence>
<dbReference type="EMBL" id="JAUCBP010000006">
    <property type="protein sequence ID" value="MDM7859840.1"/>
    <property type="molecule type" value="Genomic_DNA"/>
</dbReference>
<name>A0ABT7SUG6_9ALTE</name>